<dbReference type="InterPro" id="IPR030922">
    <property type="entry name" value="LptF"/>
</dbReference>
<dbReference type="GO" id="GO:0043190">
    <property type="term" value="C:ATP-binding cassette (ABC) transporter complex"/>
    <property type="evidence" value="ECO:0007669"/>
    <property type="project" value="InterPro"/>
</dbReference>
<keyword evidence="8" id="KW-1185">Reference proteome</keyword>
<proteinExistence type="predicted"/>
<evidence type="ECO:0000256" key="6">
    <source>
        <dbReference type="SAM" id="Phobius"/>
    </source>
</evidence>
<feature type="transmembrane region" description="Helical" evidence="6">
    <location>
        <begin position="326"/>
        <end position="345"/>
    </location>
</feature>
<dbReference type="KEGG" id="lck:HN018_05815"/>
<dbReference type="GO" id="GO:0055085">
    <property type="term" value="P:transmembrane transport"/>
    <property type="evidence" value="ECO:0007669"/>
    <property type="project" value="InterPro"/>
</dbReference>
<evidence type="ECO:0000256" key="3">
    <source>
        <dbReference type="ARBA" id="ARBA00022692"/>
    </source>
</evidence>
<organism evidence="7 8">
    <name type="scientific">Lichenicola cladoniae</name>
    <dbReference type="NCBI Taxonomy" id="1484109"/>
    <lineage>
        <taxon>Bacteria</taxon>
        <taxon>Pseudomonadati</taxon>
        <taxon>Pseudomonadota</taxon>
        <taxon>Alphaproteobacteria</taxon>
        <taxon>Acetobacterales</taxon>
        <taxon>Acetobacteraceae</taxon>
        <taxon>Lichenicola</taxon>
    </lineage>
</organism>
<keyword evidence="5 6" id="KW-0472">Membrane</keyword>
<dbReference type="AlphaFoldDB" id="A0A6M8HMQ3"/>
<evidence type="ECO:0000313" key="8">
    <source>
        <dbReference type="Proteomes" id="UP000500767"/>
    </source>
</evidence>
<accession>A0A6M8HMQ3</accession>
<dbReference type="InterPro" id="IPR005495">
    <property type="entry name" value="LptG/LptF_permease"/>
</dbReference>
<evidence type="ECO:0000313" key="7">
    <source>
        <dbReference type="EMBL" id="QKE89628.1"/>
    </source>
</evidence>
<evidence type="ECO:0000256" key="5">
    <source>
        <dbReference type="ARBA" id="ARBA00023136"/>
    </source>
</evidence>
<evidence type="ECO:0000256" key="4">
    <source>
        <dbReference type="ARBA" id="ARBA00022989"/>
    </source>
</evidence>
<dbReference type="GO" id="GO:0015920">
    <property type="term" value="P:lipopolysaccharide transport"/>
    <property type="evidence" value="ECO:0007669"/>
    <property type="project" value="TreeGrafter"/>
</dbReference>
<feature type="transmembrane region" description="Helical" evidence="6">
    <location>
        <begin position="118"/>
        <end position="141"/>
    </location>
</feature>
<gene>
    <name evidence="7" type="primary">lptF</name>
    <name evidence="7" type="ORF">HN018_05815</name>
</gene>
<feature type="transmembrane region" description="Helical" evidence="6">
    <location>
        <begin position="357"/>
        <end position="377"/>
    </location>
</feature>
<dbReference type="PANTHER" id="PTHR33529">
    <property type="entry name" value="SLR0882 PROTEIN-RELATED"/>
    <property type="match status" value="1"/>
</dbReference>
<keyword evidence="4 6" id="KW-1133">Transmembrane helix</keyword>
<dbReference type="Pfam" id="PF03739">
    <property type="entry name" value="LptF_LptG"/>
    <property type="match status" value="1"/>
</dbReference>
<dbReference type="PANTHER" id="PTHR33529:SF6">
    <property type="entry name" value="YJGP_YJGQ FAMILY PERMEASE"/>
    <property type="match status" value="1"/>
</dbReference>
<dbReference type="Proteomes" id="UP000500767">
    <property type="component" value="Chromosome"/>
</dbReference>
<name>A0A6M8HMQ3_9PROT</name>
<protein>
    <submittedName>
        <fullName evidence="7">LPS export ABC transporter permease LptF</fullName>
    </submittedName>
</protein>
<keyword evidence="2" id="KW-1003">Cell membrane</keyword>
<dbReference type="EMBL" id="CP053708">
    <property type="protein sequence ID" value="QKE89628.1"/>
    <property type="molecule type" value="Genomic_DNA"/>
</dbReference>
<feature type="transmembrane region" description="Helical" evidence="6">
    <location>
        <begin position="32"/>
        <end position="49"/>
    </location>
</feature>
<sequence>MLPSFAGTPWRVERGMIAPFLTRLDRYVLRQLLAALLATTGGLAALIWLTQSLRFVSLVVDRGLSFRVFVQLTSLLIPSFVAVILPITTFVVVQFVYQRLATDRELTVMRAAGLPPSAIARPGLYCAGIAVALSYVLNIWIVPASYHSFREYEFEIRNKMAAFLLQEGVFTPVSPTMTVYIRTRDRDGTLHGILVQDDRQKNSRATILAEHGHLESSGDVPRVVLYNGSREEIDRQTGRLNVLTFARNTIDLAASSKDDDIRYRDATEMSLNELMHPDPRFVQARDVGKFAVEAQRRLSSPLTAFSFAMVALVAVLSGAFSRHGNIARPLAAIMTVVGLLALGLVEQSVAARTPALIPLIWLQAILPGLICCGMLFWPELGLSRRAAPSNALAAE</sequence>
<evidence type="ECO:0000256" key="1">
    <source>
        <dbReference type="ARBA" id="ARBA00004651"/>
    </source>
</evidence>
<feature type="transmembrane region" description="Helical" evidence="6">
    <location>
        <begin position="302"/>
        <end position="320"/>
    </location>
</feature>
<feature type="transmembrane region" description="Helical" evidence="6">
    <location>
        <begin position="69"/>
        <end position="97"/>
    </location>
</feature>
<dbReference type="NCBIfam" id="TIGR04407">
    <property type="entry name" value="LptF_YjgP"/>
    <property type="match status" value="1"/>
</dbReference>
<reference evidence="7 8" key="1">
    <citation type="journal article" date="2014" name="World J. Microbiol. Biotechnol.">
        <title>Biodiversity and physiological characteristics of Antarctic and Arctic lichens-associated bacteria.</title>
        <authorList>
            <person name="Lee Y.M."/>
            <person name="Kim E.H."/>
            <person name="Lee H.K."/>
            <person name="Hong S.G."/>
        </authorList>
    </citation>
    <scope>NUCLEOTIDE SEQUENCE [LARGE SCALE GENOMIC DNA]</scope>
    <source>
        <strain evidence="7 8">PAMC 26569</strain>
    </source>
</reference>
<evidence type="ECO:0000256" key="2">
    <source>
        <dbReference type="ARBA" id="ARBA00022475"/>
    </source>
</evidence>
<keyword evidence="3 6" id="KW-0812">Transmembrane</keyword>
<comment type="subcellular location">
    <subcellularLocation>
        <location evidence="1">Cell membrane</location>
        <topology evidence="1">Multi-pass membrane protein</topology>
    </subcellularLocation>
</comment>